<comment type="caution">
    <text evidence="7">The sequence shown here is derived from an EMBL/GenBank/DDBJ whole genome shotgun (WGS) entry which is preliminary data.</text>
</comment>
<evidence type="ECO:0000256" key="3">
    <source>
        <dbReference type="ARBA" id="ARBA00022989"/>
    </source>
</evidence>
<dbReference type="GO" id="GO:0042330">
    <property type="term" value="P:taxis"/>
    <property type="evidence" value="ECO:0007669"/>
    <property type="project" value="TreeGrafter"/>
</dbReference>
<dbReference type="GO" id="GO:0071683">
    <property type="term" value="C:sensory dendrite"/>
    <property type="evidence" value="ECO:0007669"/>
    <property type="project" value="TreeGrafter"/>
</dbReference>
<reference evidence="7 8" key="1">
    <citation type="submission" date="2023-03" db="EMBL/GenBank/DDBJ databases">
        <title>Genome insight into feeding habits of ladybird beetles.</title>
        <authorList>
            <person name="Li H.-S."/>
            <person name="Huang Y.-H."/>
            <person name="Pang H."/>
        </authorList>
    </citation>
    <scope>NUCLEOTIDE SEQUENCE [LARGE SCALE GENOMIC DNA]</scope>
    <source>
        <strain evidence="7">SYSU_2023b</strain>
        <tissue evidence="7">Whole body</tissue>
    </source>
</reference>
<dbReference type="GO" id="GO:0016020">
    <property type="term" value="C:membrane"/>
    <property type="evidence" value="ECO:0007669"/>
    <property type="project" value="UniProtKB-SubCell"/>
</dbReference>
<name>A0AAW1TT33_9CUCU</name>
<feature type="region of interest" description="Disordered" evidence="5">
    <location>
        <begin position="20"/>
        <end position="43"/>
    </location>
</feature>
<accession>A0AAW1TT33</accession>
<proteinExistence type="predicted"/>
<dbReference type="GO" id="GO:0019230">
    <property type="term" value="P:proprioception"/>
    <property type="evidence" value="ECO:0007669"/>
    <property type="project" value="TreeGrafter"/>
</dbReference>
<dbReference type="AlphaFoldDB" id="A0AAW1TT33"/>
<dbReference type="Proteomes" id="UP001431783">
    <property type="component" value="Unassembled WGS sequence"/>
</dbReference>
<feature type="transmembrane region" description="Helical" evidence="6">
    <location>
        <begin position="301"/>
        <end position="318"/>
    </location>
</feature>
<protein>
    <recommendedName>
        <fullName evidence="9">Protein SPEC3</fullName>
    </recommendedName>
</protein>
<evidence type="ECO:0000256" key="5">
    <source>
        <dbReference type="SAM" id="MobiDB-lite"/>
    </source>
</evidence>
<evidence type="ECO:0000313" key="7">
    <source>
        <dbReference type="EMBL" id="KAK9871578.1"/>
    </source>
</evidence>
<evidence type="ECO:0000256" key="6">
    <source>
        <dbReference type="SAM" id="Phobius"/>
    </source>
</evidence>
<evidence type="ECO:0008006" key="9">
    <source>
        <dbReference type="Google" id="ProtNLM"/>
    </source>
</evidence>
<dbReference type="Pfam" id="PF15795">
    <property type="entry name" value="Spec3"/>
    <property type="match status" value="1"/>
</dbReference>
<keyword evidence="3 6" id="KW-1133">Transmembrane helix</keyword>
<dbReference type="PANTHER" id="PTHR21676">
    <property type="entry name" value="PROTEIN STUM"/>
    <property type="match status" value="1"/>
</dbReference>
<evidence type="ECO:0000256" key="1">
    <source>
        <dbReference type="ARBA" id="ARBA00004141"/>
    </source>
</evidence>
<comment type="subcellular location">
    <subcellularLocation>
        <location evidence="1">Membrane</location>
        <topology evidence="1">Multi-pass membrane protein</topology>
    </subcellularLocation>
</comment>
<evidence type="ECO:0000256" key="4">
    <source>
        <dbReference type="ARBA" id="ARBA00023136"/>
    </source>
</evidence>
<keyword evidence="8" id="KW-1185">Reference proteome</keyword>
<dbReference type="GO" id="GO:0050954">
    <property type="term" value="P:sensory perception of mechanical stimulus"/>
    <property type="evidence" value="ECO:0007669"/>
    <property type="project" value="TreeGrafter"/>
</dbReference>
<dbReference type="EMBL" id="JARQZJ010000006">
    <property type="protein sequence ID" value="KAK9871578.1"/>
    <property type="molecule type" value="Genomic_DNA"/>
</dbReference>
<gene>
    <name evidence="7" type="ORF">WA026_012959</name>
</gene>
<dbReference type="InterPro" id="IPR026673">
    <property type="entry name" value="SPEC3/Stum"/>
</dbReference>
<feature type="compositionally biased region" description="Polar residues" evidence="5">
    <location>
        <begin position="23"/>
        <end position="43"/>
    </location>
</feature>
<keyword evidence="2 6" id="KW-0812">Transmembrane</keyword>
<sequence length="354" mass="40280">MKILTLSDLKIEYICLPPDHSHNSNNTSSKEQESPNENNATSSRTANFFSSAKKHLLCKTCKRNSTEESTNVPPKRLEEETEKTKGCFSCLKKKQLLDQNITIKVEEAENEAKETFWNRWKCCRSKNKIDEQQGCLPFRKRKSAWKERRDSILSDATNRTTCANRCKNFMKKLLCLHLCEKKKNFEDLSVSRRASMLSKKKSLTPTTQPLEDRTPKLDLSLVEHTSHMKAAIPVLPICLAWFCLVMNCLLPGTGTIMSGILCLCIGKPRFSQKDSIRSRIGAFIIDCIVGASQTFTILFCLVGWGWSIWWGIIMVKIARKYKKIKILADAEEVGGKRASIINHSTRSKDLERGP</sequence>
<organism evidence="7 8">
    <name type="scientific">Henosepilachna vigintioctopunctata</name>
    <dbReference type="NCBI Taxonomy" id="420089"/>
    <lineage>
        <taxon>Eukaryota</taxon>
        <taxon>Metazoa</taxon>
        <taxon>Ecdysozoa</taxon>
        <taxon>Arthropoda</taxon>
        <taxon>Hexapoda</taxon>
        <taxon>Insecta</taxon>
        <taxon>Pterygota</taxon>
        <taxon>Neoptera</taxon>
        <taxon>Endopterygota</taxon>
        <taxon>Coleoptera</taxon>
        <taxon>Polyphaga</taxon>
        <taxon>Cucujiformia</taxon>
        <taxon>Coccinelloidea</taxon>
        <taxon>Coccinellidae</taxon>
        <taxon>Epilachninae</taxon>
        <taxon>Epilachnini</taxon>
        <taxon>Henosepilachna</taxon>
    </lineage>
</organism>
<evidence type="ECO:0000313" key="8">
    <source>
        <dbReference type="Proteomes" id="UP001431783"/>
    </source>
</evidence>
<evidence type="ECO:0000256" key="2">
    <source>
        <dbReference type="ARBA" id="ARBA00022692"/>
    </source>
</evidence>
<keyword evidence="4 6" id="KW-0472">Membrane</keyword>
<dbReference type="PANTHER" id="PTHR21676:SF6">
    <property type="entry name" value="PROTEIN STUM"/>
    <property type="match status" value="1"/>
</dbReference>